<keyword evidence="1" id="KW-1133">Transmembrane helix</keyword>
<sequence>MPAAVLVLVPTVFSLEYFTLIPCVGAFLLIMIFVEGHASILFSAAPVDMQGRLWSLISLITSLPLALAPTIAGWMLDSIGYTPAVSSFILLSFVTGASWILMPGVRSLPKPDQWDTIEL</sequence>
<protein>
    <recommendedName>
        <fullName evidence="4">Major Facilitator Superfamily protein</fullName>
    </recommendedName>
</protein>
<keyword evidence="1" id="KW-0812">Transmembrane</keyword>
<evidence type="ECO:0000313" key="3">
    <source>
        <dbReference type="Proteomes" id="UP000602653"/>
    </source>
</evidence>
<dbReference type="RefSeq" id="WP_204423286.1">
    <property type="nucleotide sequence ID" value="NZ_CP070228.1"/>
</dbReference>
<feature type="transmembrane region" description="Helical" evidence="1">
    <location>
        <begin position="56"/>
        <end position="75"/>
    </location>
</feature>
<organism evidence="2 3">
    <name type="scientific">Arcanobacterium phocisimile</name>
    <dbReference type="NCBI Taxonomy" id="1302235"/>
    <lineage>
        <taxon>Bacteria</taxon>
        <taxon>Bacillati</taxon>
        <taxon>Actinomycetota</taxon>
        <taxon>Actinomycetes</taxon>
        <taxon>Actinomycetales</taxon>
        <taxon>Actinomycetaceae</taxon>
        <taxon>Arcanobacterium</taxon>
    </lineage>
</organism>
<reference evidence="2 3" key="1">
    <citation type="submission" date="2021-02" db="EMBL/GenBank/DDBJ databases">
        <title>Complete Genome Sequence of Arcanobacterium phocisimile strain DSM 26142T from a harbour seal.</title>
        <authorList>
            <person name="Borowiak M."/>
            <person name="Alssahen M."/>
            <person name="Malorny B."/>
            <person name="Laemmler C."/>
            <person name="Siebert U."/>
            <person name="Ploetz M."/>
            <person name="Abdulmawjood A."/>
        </authorList>
    </citation>
    <scope>NUCLEOTIDE SEQUENCE [LARGE SCALE GENOMIC DNA]</scope>
    <source>
        <strain evidence="2 3">DSM 26142</strain>
    </source>
</reference>
<keyword evidence="3" id="KW-1185">Reference proteome</keyword>
<accession>A0ABX7IEH0</accession>
<dbReference type="SUPFAM" id="SSF103473">
    <property type="entry name" value="MFS general substrate transporter"/>
    <property type="match status" value="1"/>
</dbReference>
<keyword evidence="1" id="KW-0472">Membrane</keyword>
<evidence type="ECO:0000313" key="2">
    <source>
        <dbReference type="EMBL" id="QRV01536.1"/>
    </source>
</evidence>
<dbReference type="InterPro" id="IPR036259">
    <property type="entry name" value="MFS_trans_sf"/>
</dbReference>
<feature type="transmembrane region" description="Helical" evidence="1">
    <location>
        <begin position="81"/>
        <end position="101"/>
    </location>
</feature>
<name>A0ABX7IEH0_9ACTO</name>
<gene>
    <name evidence="2" type="ORF">JTE88_05330</name>
</gene>
<evidence type="ECO:0000256" key="1">
    <source>
        <dbReference type="SAM" id="Phobius"/>
    </source>
</evidence>
<proteinExistence type="predicted"/>
<dbReference type="Proteomes" id="UP000602653">
    <property type="component" value="Chromosome"/>
</dbReference>
<evidence type="ECO:0008006" key="4">
    <source>
        <dbReference type="Google" id="ProtNLM"/>
    </source>
</evidence>
<dbReference type="EMBL" id="CP070228">
    <property type="protein sequence ID" value="QRV01536.1"/>
    <property type="molecule type" value="Genomic_DNA"/>
</dbReference>